<dbReference type="PANTHER" id="PTHR30627">
    <property type="entry name" value="PEPTIDOGLYCAN D,D-TRANSPEPTIDASE"/>
    <property type="match status" value="1"/>
</dbReference>
<keyword evidence="5" id="KW-1133">Transmembrane helix</keyword>
<dbReference type="Gene3D" id="3.90.1310.10">
    <property type="entry name" value="Penicillin-binding protein 2a (Domain 2)"/>
    <property type="match status" value="1"/>
</dbReference>
<evidence type="ECO:0000313" key="7">
    <source>
        <dbReference type="EMBL" id="MEB3100636.1"/>
    </source>
</evidence>
<evidence type="ECO:0000256" key="3">
    <source>
        <dbReference type="ARBA" id="ARBA00023136"/>
    </source>
</evidence>
<dbReference type="Gene3D" id="3.30.10.20">
    <property type="match status" value="1"/>
</dbReference>
<dbReference type="InterPro" id="IPR050515">
    <property type="entry name" value="Beta-lactam/transpept"/>
</dbReference>
<sequence>MKRVRARSLVIGGFFTLFFIILIMKLYWLQVVEASWLLDKAERNWQTNEILQPKRGTILDRNGKIMAQDAEAFTVALSPKTIHEQNRVEELVDGLASLLKMDNADGRAKLYALATKKREDGSFQPQVEVRNEGWKIDSDAADKIKAWINKSGLEGIYLISQQKRYYPANEMASHVLGYTNKEGQAVMGLEWQYDKILRGTPGSISYEKDLRGNVLPDAKVKYKPAEDGKTLQLTIDVNIQHFVEDALRKTYDQYKPKAAIAVAVDPMTLEVLGMANFPDFNPNRYWEIDSTQDFINHSIVSQYEPGSTFKIVTLAGAVQEGLFHPGETYQSGTIRVPGAVIHDHNNVGWGKITYLEGLKRSSNVAFVKLGYEGLGEQKLRDYIMKFGFGANTGIDLPGEVPGVIDFKWPAEVATATFGQGKVAVTAIQQLAAVSAIANGGKLMWPHLVKEIINPADNTPIQKIEPKVVRRVISPEIAHKVGSYLEQVVSDQAIGTGRRAYIDGYTVAGKTGTSQKVVEGGYSNKRYIVSFIGYAPVENPRIAVVVIVDDPDLGGDYRGGGEVAAPVFREIVLNTLRYLGVPSKNQANAMSQPVAFGKSVKVPELVGQSVDQASGLIHNAGMEDEAFGNGRTVVKQFPEQGTEMASGQRIYVLTEQPNKVPFPYLKGSSLRDAMAICSLFDADCAVSGAGYVSDQQISMKEGKVTVHLDLQPWDGQIQQNSGNSGGADSTAADRNSQDVSGLSAGSGPDAKPGQDHKKRNPG</sequence>
<feature type="region of interest" description="Disordered" evidence="4">
    <location>
        <begin position="714"/>
        <end position="761"/>
    </location>
</feature>
<dbReference type="InterPro" id="IPR001460">
    <property type="entry name" value="PCN-bd_Tpept"/>
</dbReference>
<gene>
    <name evidence="7" type="ORF">VF724_03070</name>
</gene>
<feature type="transmembrane region" description="Helical" evidence="5">
    <location>
        <begin position="9"/>
        <end position="28"/>
    </location>
</feature>
<reference evidence="7" key="1">
    <citation type="submission" date="2023-12" db="EMBL/GenBank/DDBJ databases">
        <title>Fervidustalea candida gen. nov., sp. nov., a novel member of the family Paenibacillaceae isolated from a geothermal area.</title>
        <authorList>
            <person name="Li W.-J."/>
            <person name="Jiao J.-Y."/>
            <person name="Chen Y."/>
        </authorList>
    </citation>
    <scope>NUCLEOTIDE SEQUENCE</scope>
    <source>
        <strain evidence="7">SYSU GA230002</strain>
    </source>
</reference>
<dbReference type="InterPro" id="IPR005543">
    <property type="entry name" value="PASTA_dom"/>
</dbReference>
<organism evidence="7 8">
    <name type="scientific">Ferviditalea candida</name>
    <dbReference type="NCBI Taxonomy" id="3108399"/>
    <lineage>
        <taxon>Bacteria</taxon>
        <taxon>Bacillati</taxon>
        <taxon>Bacillota</taxon>
        <taxon>Bacilli</taxon>
        <taxon>Bacillales</taxon>
        <taxon>Paenibacillaceae</taxon>
        <taxon>Ferviditalea</taxon>
    </lineage>
</organism>
<dbReference type="Proteomes" id="UP001310386">
    <property type="component" value="Unassembled WGS sequence"/>
</dbReference>
<dbReference type="PROSITE" id="PS51178">
    <property type="entry name" value="PASTA"/>
    <property type="match status" value="1"/>
</dbReference>
<evidence type="ECO:0000256" key="2">
    <source>
        <dbReference type="ARBA" id="ARBA00007171"/>
    </source>
</evidence>
<comment type="subcellular location">
    <subcellularLocation>
        <location evidence="1">Membrane</location>
    </subcellularLocation>
</comment>
<dbReference type="EMBL" id="JAYJLD010000003">
    <property type="protein sequence ID" value="MEB3100636.1"/>
    <property type="molecule type" value="Genomic_DNA"/>
</dbReference>
<dbReference type="SMART" id="SM00740">
    <property type="entry name" value="PASTA"/>
    <property type="match status" value="1"/>
</dbReference>
<evidence type="ECO:0000256" key="1">
    <source>
        <dbReference type="ARBA" id="ARBA00004370"/>
    </source>
</evidence>
<feature type="domain" description="PASTA" evidence="6">
    <location>
        <begin position="596"/>
        <end position="655"/>
    </location>
</feature>
<keyword evidence="5" id="KW-0812">Transmembrane</keyword>
<evidence type="ECO:0000256" key="5">
    <source>
        <dbReference type="SAM" id="Phobius"/>
    </source>
</evidence>
<dbReference type="SUPFAM" id="SSF56601">
    <property type="entry name" value="beta-lactamase/transpeptidase-like"/>
    <property type="match status" value="1"/>
</dbReference>
<evidence type="ECO:0000259" key="6">
    <source>
        <dbReference type="PROSITE" id="PS51178"/>
    </source>
</evidence>
<protein>
    <submittedName>
        <fullName evidence="7">Penicillin-binding transpeptidase domain-containing protein</fullName>
    </submittedName>
</protein>
<name>A0ABU5ZG19_9BACL</name>
<dbReference type="Pfam" id="PF00905">
    <property type="entry name" value="Transpeptidase"/>
    <property type="match status" value="1"/>
</dbReference>
<keyword evidence="3 5" id="KW-0472">Membrane</keyword>
<proteinExistence type="inferred from homology"/>
<dbReference type="SUPFAM" id="SSF56519">
    <property type="entry name" value="Penicillin binding protein dimerisation domain"/>
    <property type="match status" value="1"/>
</dbReference>
<dbReference type="Pfam" id="PF03793">
    <property type="entry name" value="PASTA"/>
    <property type="match status" value="1"/>
</dbReference>
<dbReference type="InterPro" id="IPR005311">
    <property type="entry name" value="PBP_dimer"/>
</dbReference>
<comment type="similarity">
    <text evidence="2">Belongs to the transpeptidase family.</text>
</comment>
<accession>A0ABU5ZG19</accession>
<dbReference type="Pfam" id="PF03717">
    <property type="entry name" value="PBP_dimer"/>
    <property type="match status" value="1"/>
</dbReference>
<dbReference type="SUPFAM" id="SSF54184">
    <property type="entry name" value="Penicillin-binding protein 2x (pbp-2x), c-terminal domain"/>
    <property type="match status" value="1"/>
</dbReference>
<keyword evidence="8" id="KW-1185">Reference proteome</keyword>
<dbReference type="Gene3D" id="3.40.710.10">
    <property type="entry name" value="DD-peptidase/beta-lactamase superfamily"/>
    <property type="match status" value="1"/>
</dbReference>
<evidence type="ECO:0000313" key="8">
    <source>
        <dbReference type="Proteomes" id="UP001310386"/>
    </source>
</evidence>
<dbReference type="PANTHER" id="PTHR30627:SF1">
    <property type="entry name" value="PEPTIDOGLYCAN D,D-TRANSPEPTIDASE FTSI"/>
    <property type="match status" value="1"/>
</dbReference>
<evidence type="ECO:0000256" key="4">
    <source>
        <dbReference type="SAM" id="MobiDB-lite"/>
    </source>
</evidence>
<comment type="caution">
    <text evidence="7">The sequence shown here is derived from an EMBL/GenBank/DDBJ whole genome shotgun (WGS) entry which is preliminary data.</text>
</comment>
<dbReference type="InterPro" id="IPR012338">
    <property type="entry name" value="Beta-lactam/transpept-like"/>
</dbReference>
<dbReference type="RefSeq" id="WP_371752751.1">
    <property type="nucleotide sequence ID" value="NZ_JAYJLD010000003.1"/>
</dbReference>
<dbReference type="InterPro" id="IPR036138">
    <property type="entry name" value="PBP_dimer_sf"/>
</dbReference>